<organism evidence="6 7">
    <name type="scientific">Streptomyces lunalinharesii</name>
    <dbReference type="NCBI Taxonomy" id="333384"/>
    <lineage>
        <taxon>Bacteria</taxon>
        <taxon>Bacillati</taxon>
        <taxon>Actinomycetota</taxon>
        <taxon>Actinomycetes</taxon>
        <taxon>Kitasatosporales</taxon>
        <taxon>Streptomycetaceae</taxon>
        <taxon>Streptomyces</taxon>
    </lineage>
</organism>
<gene>
    <name evidence="6" type="ORF">GCM10009864_25840</name>
</gene>
<name>A0ABP6E4L8_9ACTN</name>
<dbReference type="Gene3D" id="3.30.559.10">
    <property type="entry name" value="Chloramphenicol acetyltransferase-like domain"/>
    <property type="match status" value="1"/>
</dbReference>
<evidence type="ECO:0000313" key="7">
    <source>
        <dbReference type="Proteomes" id="UP001500994"/>
    </source>
</evidence>
<feature type="domain" description="Carrier" evidence="5">
    <location>
        <begin position="989"/>
        <end position="1064"/>
    </location>
</feature>
<dbReference type="SUPFAM" id="SSF52777">
    <property type="entry name" value="CoA-dependent acyltransferases"/>
    <property type="match status" value="2"/>
</dbReference>
<dbReference type="InterPro" id="IPR013120">
    <property type="entry name" value="FAR_NAD-bd"/>
</dbReference>
<dbReference type="InterPro" id="IPR036291">
    <property type="entry name" value="NAD(P)-bd_dom_sf"/>
</dbReference>
<dbReference type="NCBIfam" id="TIGR01746">
    <property type="entry name" value="Thioester-redct"/>
    <property type="match status" value="1"/>
</dbReference>
<dbReference type="InterPro" id="IPR006162">
    <property type="entry name" value="Ppantetheine_attach_site"/>
</dbReference>
<dbReference type="Gene3D" id="3.40.50.980">
    <property type="match status" value="2"/>
</dbReference>
<dbReference type="PROSITE" id="PS00455">
    <property type="entry name" value="AMP_BINDING"/>
    <property type="match status" value="1"/>
</dbReference>
<dbReference type="InterPro" id="IPR045851">
    <property type="entry name" value="AMP-bd_C_sf"/>
</dbReference>
<dbReference type="Pfam" id="PF00550">
    <property type="entry name" value="PP-binding"/>
    <property type="match status" value="1"/>
</dbReference>
<comment type="caution">
    <text evidence="6">The sequence shown here is derived from an EMBL/GenBank/DDBJ whole genome shotgun (WGS) entry which is preliminary data.</text>
</comment>
<dbReference type="Gene3D" id="1.10.1200.10">
    <property type="entry name" value="ACP-like"/>
    <property type="match status" value="1"/>
</dbReference>
<dbReference type="InterPro" id="IPR009081">
    <property type="entry name" value="PP-bd_ACP"/>
</dbReference>
<reference evidence="7" key="1">
    <citation type="journal article" date="2019" name="Int. J. Syst. Evol. Microbiol.">
        <title>The Global Catalogue of Microorganisms (GCM) 10K type strain sequencing project: providing services to taxonomists for standard genome sequencing and annotation.</title>
        <authorList>
            <consortium name="The Broad Institute Genomics Platform"/>
            <consortium name="The Broad Institute Genome Sequencing Center for Infectious Disease"/>
            <person name="Wu L."/>
            <person name="Ma J."/>
        </authorList>
    </citation>
    <scope>NUCLEOTIDE SEQUENCE [LARGE SCALE GENOMIC DNA]</scope>
    <source>
        <strain evidence="7">JCM 16374</strain>
    </source>
</reference>
<accession>A0ABP6E4L8</accession>
<dbReference type="PRINTS" id="PR00154">
    <property type="entry name" value="AMPBINDING"/>
</dbReference>
<dbReference type="InterPro" id="IPR036736">
    <property type="entry name" value="ACP-like_sf"/>
</dbReference>
<evidence type="ECO:0000313" key="6">
    <source>
        <dbReference type="EMBL" id="GAA2658056.1"/>
    </source>
</evidence>
<keyword evidence="7" id="KW-1185">Reference proteome</keyword>
<evidence type="ECO:0000256" key="1">
    <source>
        <dbReference type="ARBA" id="ARBA00001957"/>
    </source>
</evidence>
<dbReference type="InterPro" id="IPR010080">
    <property type="entry name" value="Thioester_reductase-like_dom"/>
</dbReference>
<evidence type="ECO:0000256" key="2">
    <source>
        <dbReference type="ARBA" id="ARBA00022450"/>
    </source>
</evidence>
<evidence type="ECO:0000256" key="4">
    <source>
        <dbReference type="ARBA" id="ARBA00022598"/>
    </source>
</evidence>
<keyword evidence="2" id="KW-0596">Phosphopantetheine</keyword>
<dbReference type="Gene3D" id="3.30.300.30">
    <property type="match status" value="1"/>
</dbReference>
<dbReference type="RefSeq" id="WP_344575260.1">
    <property type="nucleotide sequence ID" value="NZ_BAAARK010000006.1"/>
</dbReference>
<dbReference type="EMBL" id="BAAARK010000006">
    <property type="protein sequence ID" value="GAA2658056.1"/>
    <property type="molecule type" value="Genomic_DNA"/>
</dbReference>
<dbReference type="Pfam" id="PF00668">
    <property type="entry name" value="Condensation"/>
    <property type="match status" value="1"/>
</dbReference>
<dbReference type="SUPFAM" id="SSF47336">
    <property type="entry name" value="ACP-like"/>
    <property type="match status" value="1"/>
</dbReference>
<dbReference type="Pfam" id="PF13193">
    <property type="entry name" value="AMP-binding_C"/>
    <property type="match status" value="1"/>
</dbReference>
<protein>
    <recommendedName>
        <fullName evidence="5">Carrier domain-containing protein</fullName>
    </recommendedName>
</protein>
<dbReference type="InterPro" id="IPR010071">
    <property type="entry name" value="AA_adenyl_dom"/>
</dbReference>
<dbReference type="InterPro" id="IPR000873">
    <property type="entry name" value="AMP-dep_synth/lig_dom"/>
</dbReference>
<dbReference type="CDD" id="cd05930">
    <property type="entry name" value="A_NRPS"/>
    <property type="match status" value="1"/>
</dbReference>
<dbReference type="NCBIfam" id="TIGR01733">
    <property type="entry name" value="AA-adenyl-dom"/>
    <property type="match status" value="1"/>
</dbReference>
<dbReference type="InterPro" id="IPR020806">
    <property type="entry name" value="PKS_PP-bd"/>
</dbReference>
<dbReference type="InterPro" id="IPR023213">
    <property type="entry name" value="CAT-like_dom_sf"/>
</dbReference>
<dbReference type="PANTHER" id="PTHR45527">
    <property type="entry name" value="NONRIBOSOMAL PEPTIDE SYNTHETASE"/>
    <property type="match status" value="1"/>
</dbReference>
<dbReference type="SMART" id="SM00823">
    <property type="entry name" value="PKS_PP"/>
    <property type="match status" value="1"/>
</dbReference>
<evidence type="ECO:0000259" key="5">
    <source>
        <dbReference type="PROSITE" id="PS50075"/>
    </source>
</evidence>
<dbReference type="Gene3D" id="2.30.38.10">
    <property type="entry name" value="Luciferase, Domain 3"/>
    <property type="match status" value="1"/>
</dbReference>
<dbReference type="CDD" id="cd05235">
    <property type="entry name" value="SDR_e1"/>
    <property type="match status" value="1"/>
</dbReference>
<dbReference type="PROSITE" id="PS00012">
    <property type="entry name" value="PHOSPHOPANTETHEINE"/>
    <property type="match status" value="1"/>
</dbReference>
<dbReference type="Pfam" id="PF00501">
    <property type="entry name" value="AMP-binding"/>
    <property type="match status" value="1"/>
</dbReference>
<dbReference type="CDD" id="cd19531">
    <property type="entry name" value="LCL_NRPS-like"/>
    <property type="match status" value="1"/>
</dbReference>
<keyword evidence="4" id="KW-0436">Ligase</keyword>
<dbReference type="Gene3D" id="3.40.50.720">
    <property type="entry name" value="NAD(P)-binding Rossmann-like Domain"/>
    <property type="match status" value="1"/>
</dbReference>
<dbReference type="InterPro" id="IPR001242">
    <property type="entry name" value="Condensation_dom"/>
</dbReference>
<dbReference type="PROSITE" id="PS50075">
    <property type="entry name" value="CARRIER"/>
    <property type="match status" value="1"/>
</dbReference>
<dbReference type="InterPro" id="IPR020845">
    <property type="entry name" value="AMP-binding_CS"/>
</dbReference>
<comment type="cofactor">
    <cofactor evidence="1">
        <name>pantetheine 4'-phosphate</name>
        <dbReference type="ChEBI" id="CHEBI:47942"/>
    </cofactor>
</comment>
<sequence>MSRQHEISSLTPDEKRAVLAGLLDGSANAVTSNLTLEQRRLWLLVQLDEKRPWQTSTAVRLSGRTDPAALQQALAATVQHHEVLRTTFRTVDGHPLATTKPVASLRLPVVELDPERLDAELARVAEAEARTRFDLAQGPLVRASLLRLGEEDHILVLTVHQLVADRPSVRLFTDEILTRYAQLLGAPGEVAARPADVQELGAAQRAWIAGDDAEKDIAYWRGRMAALTTLELPTDRPRPPVKTIDADAVTVAVPKALHTALDAYAAGAGHTLSGVLLSGYAAVLSRYAQQLDFAIGVPVPPAWQDGAADLVGPLENTLPLRFALDTGETLTGLVRRAETVLAEGLGHARLPFEQIVEAAQPLRDLSHTPLFQVFFGFEEQWSRRELPGATARPQELRTTWTPHDIDLYAVRRDGALALRAQYNTGLFDRDTVERLLHRVLLLLEAATAEPDRPLADLPLLSDEERARLTAWNDTRTGHDGPATLHALVEQAAAAHPEVLALSSSSAELSYASLDLRAEALAAELAARGAGPESRVGVLSDRSVHAVVGLLGVLKAGAAYVPLDPSYPADRIAIIAEDAGVSLVVGGPEPLAGLSGKLSGLEQLAIPTADPERPVSRPPVRVAPDDLAYIIYTSGSTGRPKGVAVEHRQIVHSTLARSACEAPGRPERYLVLAPLTFDASGGGLYWTLRRGGTVVLPNEAEVLDPRLLGDLIRAKSVTHVDGVPSQYAVLLETEPEAYASVRTTVLAGELLPPGLVAEHFRRAPGVALFNEYGPTEATVWASVHTVSPADGEGSRVPIGRPIPNARIHLLDKHFHRVPPGVPGELYIGGAGVVRGYVNRPGMTAGSFLPDPFSGEPGARLYRTGDLARYRADGTVEFLGRADTQVKIRGFRIELSEIENVLLRHPLVAEAVVTAREDQPGVPRLVAYVVPVVGRVLTQEMLVKHVLGQVPDYMVPSAFVTLERMPLTRNGKIDNAALPAPEDASPGDYVEPSTQLEAEIAETFSSLLGVHHVSATADFFSLGGNSLLVARLTAQLSRRHDVALPVEQIFRVPTVAGIAQAIEEDRRQRDNVDSEVLYAQQLAELHDELRLPEEIAPGDLPHAHWFEPRHVLVTGGTGYLGAFLAVELVQRTNATVHCLVRAENEDAAWERMEESLRTYAAWDESYRSRLRMVVGDLARPRLGLDDEDFATLAADLDAIYHSGAVVNFTYPYEAARPANVEGTKEVLRLATTTTLKSVHFVSSVDVFMGTGAERPFTEKDLDDRPIRIPTGYPRSKWIAEKIMYIARERGIPVTVQRPWMITGHTDTGASHHTDYLYVYLRGFLDLGVLPLYNDVINAVPVDYTAQAIVYTSLRAENFGKNFNITNPAPTTMQQCYQWLRSFGYDLNVVDEEEARRQALGVDEDHVLFPMTPLLRVASMRHAALDPELQKRVNPMDECKVLTAALEGSGISCPPVNEQWAHSCFRFLVDGGYLPAPEDVVPQGTGGRPARGEDA</sequence>
<dbReference type="PANTHER" id="PTHR45527:SF1">
    <property type="entry name" value="FATTY ACID SYNTHASE"/>
    <property type="match status" value="1"/>
</dbReference>
<dbReference type="Gene3D" id="3.30.559.30">
    <property type="entry name" value="Nonribosomal peptide synthetase, condensation domain"/>
    <property type="match status" value="1"/>
</dbReference>
<dbReference type="SUPFAM" id="SSF56801">
    <property type="entry name" value="Acetyl-CoA synthetase-like"/>
    <property type="match status" value="1"/>
</dbReference>
<evidence type="ECO:0000256" key="3">
    <source>
        <dbReference type="ARBA" id="ARBA00022553"/>
    </source>
</evidence>
<dbReference type="Proteomes" id="UP001500994">
    <property type="component" value="Unassembled WGS sequence"/>
</dbReference>
<proteinExistence type="predicted"/>
<dbReference type="PIRSF" id="PIRSF001617">
    <property type="entry name" value="Alpha-AR"/>
    <property type="match status" value="1"/>
</dbReference>
<dbReference type="SUPFAM" id="SSF51735">
    <property type="entry name" value="NAD(P)-binding Rossmann-fold domains"/>
    <property type="match status" value="1"/>
</dbReference>
<dbReference type="Pfam" id="PF07993">
    <property type="entry name" value="NAD_binding_4"/>
    <property type="match status" value="1"/>
</dbReference>
<dbReference type="InterPro" id="IPR025110">
    <property type="entry name" value="AMP-bd_C"/>
</dbReference>
<dbReference type="InterPro" id="IPR020459">
    <property type="entry name" value="AMP-binding"/>
</dbReference>
<keyword evidence="3" id="KW-0597">Phosphoprotein</keyword>